<protein>
    <submittedName>
        <fullName evidence="4">DPP IV N-terminal domain-containing protein</fullName>
    </submittedName>
</protein>
<accession>A0ABV8T0Z5</accession>
<dbReference type="PANTHER" id="PTHR11731:SF118">
    <property type="entry name" value="BLR1971 PROTEIN"/>
    <property type="match status" value="1"/>
</dbReference>
<evidence type="ECO:0000313" key="4">
    <source>
        <dbReference type="EMBL" id="MFC4312912.1"/>
    </source>
</evidence>
<sequence length="754" mass="84626">MSSTVFAQGTLSDYERAARMQSAHTLVSRTSLQPHWIAQSDRFWYLDDHAGVKTFLHVDPARGTQRPAFDHARLAASISTASKPYSAQDLPFGYIEFSDSEASIAFTLDDVSWRCDLSTYRCSVQQQPVGAKAGEVLSPDGRWAVFIRDHNLWSRDTQTNNERALTRDGEPRNDYASDSGISLTPVTDALRKNPLEIEVVFSPDSTRLLTYRIDAREVTEIGMLQTVPEARPRLHRFPYPMPGDAGVPKVKMVLVDLHSAQAQPLNLDPFVRMTSFPLQMGWNERGTQVFFLEETRGFKSARLHVADASSAQVRTALEESSDTYINRNSQLRMIGNDLLWTSERDGWNHLYLIDGRSGAIKKQLTRGNWAVRDIHYIDAKRGQIYFTAGGAEAGQDPYLRFLYRVGVDGSKPKLLTPEPADHGIAFSPNGRYFVDTYSRIDLAPVTVLRAADGRLVRELQRADLTQLLATGWRLPEPVTVKASDGQTDLYGMILRPTNFDPKRRYPVLDAIYPGPQHIRTPKTFSLEGSAHREDDLALAELGFIVVTVDGRGTPWRSRAFREYAYGNMGAAGALEDHVAALKALAERYSFIDLERVGIYGHSGGGYASARAMLKYPEFYKVAVSSAGNHDQRSYWAEWGERFQGYPVGDNYLNQANAALASQLRGRLLLVHGDLDDNVHVSNMLQLADALIAANKDFDMLILPNRNHGLVDLGNPKAASESYDPYFLRRRWDYFVQNLMGVTPPREFVLKLETH</sequence>
<evidence type="ECO:0000259" key="2">
    <source>
        <dbReference type="Pfam" id="PF00326"/>
    </source>
</evidence>
<dbReference type="RefSeq" id="WP_380602714.1">
    <property type="nucleotide sequence ID" value="NZ_JBHSDU010000014.1"/>
</dbReference>
<evidence type="ECO:0000256" key="1">
    <source>
        <dbReference type="SAM" id="MobiDB-lite"/>
    </source>
</evidence>
<dbReference type="PANTHER" id="PTHR11731">
    <property type="entry name" value="PROTEASE FAMILY S9B,C DIPEPTIDYL-PEPTIDASE IV-RELATED"/>
    <property type="match status" value="1"/>
</dbReference>
<dbReference type="SUPFAM" id="SSF82171">
    <property type="entry name" value="DPP6 N-terminal domain-like"/>
    <property type="match status" value="1"/>
</dbReference>
<dbReference type="EMBL" id="JBHSDU010000014">
    <property type="protein sequence ID" value="MFC4312912.1"/>
    <property type="molecule type" value="Genomic_DNA"/>
</dbReference>
<dbReference type="Proteomes" id="UP001595904">
    <property type="component" value="Unassembled WGS sequence"/>
</dbReference>
<keyword evidence="5" id="KW-1185">Reference proteome</keyword>
<reference evidence="5" key="1">
    <citation type="journal article" date="2019" name="Int. J. Syst. Evol. Microbiol.">
        <title>The Global Catalogue of Microorganisms (GCM) 10K type strain sequencing project: providing services to taxonomists for standard genome sequencing and annotation.</title>
        <authorList>
            <consortium name="The Broad Institute Genomics Platform"/>
            <consortium name="The Broad Institute Genome Sequencing Center for Infectious Disease"/>
            <person name="Wu L."/>
            <person name="Ma J."/>
        </authorList>
    </citation>
    <scope>NUCLEOTIDE SEQUENCE [LARGE SCALE GENOMIC DNA]</scope>
    <source>
        <strain evidence="5">CGMCC 1.10759</strain>
    </source>
</reference>
<feature type="domain" description="Dipeptidylpeptidase IV N-terminal" evidence="3">
    <location>
        <begin position="112"/>
        <end position="443"/>
    </location>
</feature>
<evidence type="ECO:0000259" key="3">
    <source>
        <dbReference type="Pfam" id="PF00930"/>
    </source>
</evidence>
<dbReference type="InterPro" id="IPR001375">
    <property type="entry name" value="Peptidase_S9_cat"/>
</dbReference>
<gene>
    <name evidence="4" type="ORF">ACFPN2_27760</name>
</gene>
<name>A0ABV8T0Z5_9GAMM</name>
<proteinExistence type="predicted"/>
<dbReference type="InterPro" id="IPR002469">
    <property type="entry name" value="Peptidase_S9B_N"/>
</dbReference>
<dbReference type="SUPFAM" id="SSF53474">
    <property type="entry name" value="alpha/beta-Hydrolases"/>
    <property type="match status" value="1"/>
</dbReference>
<organism evidence="4 5">
    <name type="scientific">Steroidobacter flavus</name>
    <dbReference type="NCBI Taxonomy" id="1842136"/>
    <lineage>
        <taxon>Bacteria</taxon>
        <taxon>Pseudomonadati</taxon>
        <taxon>Pseudomonadota</taxon>
        <taxon>Gammaproteobacteria</taxon>
        <taxon>Steroidobacterales</taxon>
        <taxon>Steroidobacteraceae</taxon>
        <taxon>Steroidobacter</taxon>
    </lineage>
</organism>
<dbReference type="InterPro" id="IPR029058">
    <property type="entry name" value="AB_hydrolase_fold"/>
</dbReference>
<feature type="compositionally biased region" description="Basic and acidic residues" evidence="1">
    <location>
        <begin position="164"/>
        <end position="175"/>
    </location>
</feature>
<dbReference type="InterPro" id="IPR050278">
    <property type="entry name" value="Serine_Prot_S9B/DPPIV"/>
</dbReference>
<evidence type="ECO:0000313" key="5">
    <source>
        <dbReference type="Proteomes" id="UP001595904"/>
    </source>
</evidence>
<feature type="domain" description="Peptidase S9 prolyl oligopeptidase catalytic" evidence="2">
    <location>
        <begin position="538"/>
        <end position="738"/>
    </location>
</feature>
<dbReference type="Gene3D" id="3.40.50.1820">
    <property type="entry name" value="alpha/beta hydrolase"/>
    <property type="match status" value="1"/>
</dbReference>
<dbReference type="Pfam" id="PF00326">
    <property type="entry name" value="Peptidase_S9"/>
    <property type="match status" value="1"/>
</dbReference>
<dbReference type="Gene3D" id="2.140.10.30">
    <property type="entry name" value="Dipeptidylpeptidase IV, N-terminal domain"/>
    <property type="match status" value="1"/>
</dbReference>
<dbReference type="Pfam" id="PF00930">
    <property type="entry name" value="DPPIV_N"/>
    <property type="match status" value="1"/>
</dbReference>
<feature type="region of interest" description="Disordered" evidence="1">
    <location>
        <begin position="158"/>
        <end position="180"/>
    </location>
</feature>
<comment type="caution">
    <text evidence="4">The sequence shown here is derived from an EMBL/GenBank/DDBJ whole genome shotgun (WGS) entry which is preliminary data.</text>
</comment>